<keyword evidence="1" id="KW-0808">Transferase</keyword>
<gene>
    <name evidence="1" type="ORF">E5329_23735</name>
</gene>
<protein>
    <submittedName>
        <fullName evidence="1">Acyltransferase</fullName>
    </submittedName>
</protein>
<organism evidence="1 2">
    <name type="scientific">Petralouisia muris</name>
    <dbReference type="NCBI Taxonomy" id="3032872"/>
    <lineage>
        <taxon>Bacteria</taxon>
        <taxon>Bacillati</taxon>
        <taxon>Bacillota</taxon>
        <taxon>Clostridia</taxon>
        <taxon>Lachnospirales</taxon>
        <taxon>Lachnospiraceae</taxon>
        <taxon>Petralouisia</taxon>
    </lineage>
</organism>
<evidence type="ECO:0000313" key="2">
    <source>
        <dbReference type="Proteomes" id="UP000304953"/>
    </source>
</evidence>
<proteinExistence type="predicted"/>
<keyword evidence="2" id="KW-1185">Reference proteome</keyword>
<sequence length="309" mass="36370">MNQQKMESISFLRVISTCMIIICHFLQFYGNELAYWFNVGVQIFLLISGFLFGQKVIDKIGKFYKKRLLRILVDYYLYIIVVIPLYWIFHKEVISFYATIKQILCLSCLPGLNHLWFIRTIILCYLITPFLQKIFKNGKKEVFFGIEVFVFFIFITGKFFTSAWINCYIMGYFFGKQFKERGNGVIKDFSRIAIPVAVIMNGSQIVVDYILKLEFTGEWSYAFQVWTEYSHVFLAVAFFGIVMQLYKDKQNMIYKDFLNFFDRHSYDIYIVHHIYILGPFSLLSQDKLGGGENCVCSSNNSINSPNTYE</sequence>
<keyword evidence="1" id="KW-0012">Acyltransferase</keyword>
<reference evidence="1" key="1">
    <citation type="submission" date="2019-04" db="EMBL/GenBank/DDBJ databases">
        <title>Microbes associate with the intestines of laboratory mice.</title>
        <authorList>
            <person name="Navarre W."/>
            <person name="Wong E."/>
            <person name="Huang K."/>
            <person name="Tropini C."/>
            <person name="Ng K."/>
            <person name="Yu B."/>
        </authorList>
    </citation>
    <scope>NUCLEOTIDE SEQUENCE</scope>
    <source>
        <strain evidence="1">NM01_1-7b</strain>
    </source>
</reference>
<name>A0AC61RQX4_9FIRM</name>
<dbReference type="Proteomes" id="UP000304953">
    <property type="component" value="Unassembled WGS sequence"/>
</dbReference>
<evidence type="ECO:0000313" key="1">
    <source>
        <dbReference type="EMBL" id="TGY90904.1"/>
    </source>
</evidence>
<comment type="caution">
    <text evidence="1">The sequence shown here is derived from an EMBL/GenBank/DDBJ whole genome shotgun (WGS) entry which is preliminary data.</text>
</comment>
<dbReference type="EMBL" id="SRYA01000079">
    <property type="protein sequence ID" value="TGY90904.1"/>
    <property type="molecule type" value="Genomic_DNA"/>
</dbReference>
<accession>A0AC61RQX4</accession>